<accession>A0A0F7ZZ09</accession>
<reference evidence="6 7" key="1">
    <citation type="journal article" date="2014" name="Genome Biol. Evol.">
        <title>Comparative genomics and transcriptomics analyses reveal divergent lifestyle features of nematode endoparasitic fungus Hirsutella minnesotensis.</title>
        <authorList>
            <person name="Lai Y."/>
            <person name="Liu K."/>
            <person name="Zhang X."/>
            <person name="Zhang X."/>
            <person name="Li K."/>
            <person name="Wang N."/>
            <person name="Shu C."/>
            <person name="Wu Y."/>
            <person name="Wang C."/>
            <person name="Bushley K.E."/>
            <person name="Xiang M."/>
            <person name="Liu X."/>
        </authorList>
    </citation>
    <scope>NUCLEOTIDE SEQUENCE [LARGE SCALE GENOMIC DNA]</scope>
    <source>
        <strain evidence="6 7">3608</strain>
    </source>
</reference>
<dbReference type="PRINTS" id="PR00420">
    <property type="entry name" value="RNGMNOXGNASE"/>
</dbReference>
<evidence type="ECO:0000256" key="3">
    <source>
        <dbReference type="ARBA" id="ARBA00023002"/>
    </source>
</evidence>
<proteinExistence type="predicted"/>
<evidence type="ECO:0000259" key="5">
    <source>
        <dbReference type="Pfam" id="PF01494"/>
    </source>
</evidence>
<keyword evidence="7" id="KW-1185">Reference proteome</keyword>
<dbReference type="PANTHER" id="PTHR46972:SF1">
    <property type="entry name" value="FAD DEPENDENT OXIDOREDUCTASE DOMAIN-CONTAINING PROTEIN"/>
    <property type="match status" value="1"/>
</dbReference>
<evidence type="ECO:0000256" key="1">
    <source>
        <dbReference type="ARBA" id="ARBA00022630"/>
    </source>
</evidence>
<dbReference type="Proteomes" id="UP000054481">
    <property type="component" value="Unassembled WGS sequence"/>
</dbReference>
<evidence type="ECO:0000313" key="7">
    <source>
        <dbReference type="Proteomes" id="UP000054481"/>
    </source>
</evidence>
<dbReference type="PANTHER" id="PTHR46972">
    <property type="entry name" value="MONOOXYGENASE ASQM-RELATED"/>
    <property type="match status" value="1"/>
</dbReference>
<name>A0A0F7ZZ09_9HYPO</name>
<gene>
    <name evidence="6" type="ORF">HIM_07196</name>
</gene>
<protein>
    <recommendedName>
        <fullName evidence="5">FAD-binding domain-containing protein</fullName>
    </recommendedName>
</protein>
<evidence type="ECO:0000256" key="2">
    <source>
        <dbReference type="ARBA" id="ARBA00022827"/>
    </source>
</evidence>
<dbReference type="GO" id="GO:0071949">
    <property type="term" value="F:FAD binding"/>
    <property type="evidence" value="ECO:0007669"/>
    <property type="project" value="InterPro"/>
</dbReference>
<dbReference type="EMBL" id="KQ030535">
    <property type="protein sequence ID" value="KJZ73402.1"/>
    <property type="molecule type" value="Genomic_DNA"/>
</dbReference>
<dbReference type="SUPFAM" id="SSF51905">
    <property type="entry name" value="FAD/NAD(P)-binding domain"/>
    <property type="match status" value="1"/>
</dbReference>
<feature type="domain" description="FAD-binding" evidence="5">
    <location>
        <begin position="7"/>
        <end position="169"/>
    </location>
</feature>
<keyword evidence="4" id="KW-0503">Monooxygenase</keyword>
<organism evidence="6 7">
    <name type="scientific">Hirsutella minnesotensis 3608</name>
    <dbReference type="NCBI Taxonomy" id="1043627"/>
    <lineage>
        <taxon>Eukaryota</taxon>
        <taxon>Fungi</taxon>
        <taxon>Dikarya</taxon>
        <taxon>Ascomycota</taxon>
        <taxon>Pezizomycotina</taxon>
        <taxon>Sordariomycetes</taxon>
        <taxon>Hypocreomycetidae</taxon>
        <taxon>Hypocreales</taxon>
        <taxon>Ophiocordycipitaceae</taxon>
        <taxon>Hirsutella</taxon>
    </lineage>
</organism>
<dbReference type="AlphaFoldDB" id="A0A0F7ZZ09"/>
<keyword evidence="3" id="KW-0560">Oxidoreductase</keyword>
<dbReference type="Gene3D" id="3.50.50.60">
    <property type="entry name" value="FAD/NAD(P)-binding domain"/>
    <property type="match status" value="1"/>
</dbReference>
<keyword evidence="2" id="KW-0274">FAD</keyword>
<sequence>MASPPSIAIIGAGPAGLCLAALLHKRGIASTVYELRAQPGPDALRAPSGMLDLHSDTGLAAVRACGLYHDFLPLTADCGQGTTIMDKHGGVRHRDEGDGGRPEISRTALASLLLSATPAGCVQWHHKLVDAQVLPSGRVRLDFGPRGPREHDVVVGADGAWSRVRPLVTDARPCHGGLWYTTLHIRDAAGRFPGLSALVGSGSCFVLGDGHGIATHRAVGGAISLHVSVAAAEAQADG</sequence>
<dbReference type="Pfam" id="PF01494">
    <property type="entry name" value="FAD_binding_3"/>
    <property type="match status" value="1"/>
</dbReference>
<dbReference type="GO" id="GO:0004497">
    <property type="term" value="F:monooxygenase activity"/>
    <property type="evidence" value="ECO:0007669"/>
    <property type="project" value="UniProtKB-KW"/>
</dbReference>
<dbReference type="OrthoDB" id="655030at2759"/>
<evidence type="ECO:0000256" key="4">
    <source>
        <dbReference type="ARBA" id="ARBA00023033"/>
    </source>
</evidence>
<dbReference type="InterPro" id="IPR036188">
    <property type="entry name" value="FAD/NAD-bd_sf"/>
</dbReference>
<evidence type="ECO:0000313" key="6">
    <source>
        <dbReference type="EMBL" id="KJZ73402.1"/>
    </source>
</evidence>
<dbReference type="InterPro" id="IPR002938">
    <property type="entry name" value="FAD-bd"/>
</dbReference>
<keyword evidence="1" id="KW-0285">Flavoprotein</keyword>